<protein>
    <submittedName>
        <fullName evidence="1">Uncharacterized protein</fullName>
    </submittedName>
</protein>
<dbReference type="Proteomes" id="UP000815677">
    <property type="component" value="Unassembled WGS sequence"/>
</dbReference>
<accession>A0ABQ0L873</accession>
<dbReference type="EMBL" id="DF843405">
    <property type="protein sequence ID" value="GAT47360.1"/>
    <property type="molecule type" value="Genomic_DNA"/>
</dbReference>
<keyword evidence="2" id="KW-1185">Reference proteome</keyword>
<organism evidence="1 2">
    <name type="scientific">Mycena chlorophos</name>
    <name type="common">Agaric fungus</name>
    <name type="synonym">Agaricus chlorophos</name>
    <dbReference type="NCBI Taxonomy" id="658473"/>
    <lineage>
        <taxon>Eukaryota</taxon>
        <taxon>Fungi</taxon>
        <taxon>Dikarya</taxon>
        <taxon>Basidiomycota</taxon>
        <taxon>Agaricomycotina</taxon>
        <taxon>Agaricomycetes</taxon>
        <taxon>Agaricomycetidae</taxon>
        <taxon>Agaricales</taxon>
        <taxon>Marasmiineae</taxon>
        <taxon>Mycenaceae</taxon>
        <taxon>Mycena</taxon>
    </lineage>
</organism>
<evidence type="ECO:0000313" key="2">
    <source>
        <dbReference type="Proteomes" id="UP000815677"/>
    </source>
</evidence>
<evidence type="ECO:0000313" key="1">
    <source>
        <dbReference type="EMBL" id="GAT47360.1"/>
    </source>
</evidence>
<sequence length="71" mass="8028">MHSRPGKSVPRRVHRLASLEAKKGLAVQVTRPLLLTKIFCLSGRLLRISRYRTDTGSHFEYSIAPARRGTI</sequence>
<proteinExistence type="predicted"/>
<name>A0ABQ0L873_MYCCL</name>
<reference evidence="1" key="1">
    <citation type="submission" date="2014-09" db="EMBL/GenBank/DDBJ databases">
        <title>Genome sequence of the luminous mushroom Mycena chlorophos for searching fungal bioluminescence genes.</title>
        <authorList>
            <person name="Tanaka Y."/>
            <person name="Kasuga D."/>
            <person name="Oba Y."/>
            <person name="Hase S."/>
            <person name="Sato K."/>
            <person name="Oba Y."/>
            <person name="Sakakibara Y."/>
        </authorList>
    </citation>
    <scope>NUCLEOTIDE SEQUENCE</scope>
</reference>
<gene>
    <name evidence="1" type="ORF">MCHLO_04821</name>
</gene>